<comment type="caution">
    <text evidence="1">The sequence shown here is derived from an EMBL/GenBank/DDBJ whole genome shotgun (WGS) entry which is preliminary data.</text>
</comment>
<dbReference type="SUPFAM" id="SSF51161">
    <property type="entry name" value="Trimeric LpxA-like enzymes"/>
    <property type="match status" value="1"/>
</dbReference>
<organism evidence="1 2">
    <name type="scientific">Methylovulum psychrotolerans</name>
    <dbReference type="NCBI Taxonomy" id="1704499"/>
    <lineage>
        <taxon>Bacteria</taxon>
        <taxon>Pseudomonadati</taxon>
        <taxon>Pseudomonadota</taxon>
        <taxon>Gammaproteobacteria</taxon>
        <taxon>Methylococcales</taxon>
        <taxon>Methylococcaceae</taxon>
        <taxon>Methylovulum</taxon>
    </lineage>
</organism>
<dbReference type="AlphaFoldDB" id="A0A2S5CGL3"/>
<dbReference type="Gene3D" id="2.160.10.10">
    <property type="entry name" value="Hexapeptide repeat proteins"/>
    <property type="match status" value="1"/>
</dbReference>
<dbReference type="InterPro" id="IPR051159">
    <property type="entry name" value="Hexapeptide_acetyltransf"/>
</dbReference>
<protein>
    <submittedName>
        <fullName evidence="1">Acyltransferase</fullName>
    </submittedName>
</protein>
<dbReference type="GO" id="GO:0016746">
    <property type="term" value="F:acyltransferase activity"/>
    <property type="evidence" value="ECO:0007669"/>
    <property type="project" value="UniProtKB-KW"/>
</dbReference>
<sequence length="204" mass="21944">MNSSYKTIIDNKNIFKIGKSPLKANSSIEVYGYNNTVEIGDNVKGTILINIIGNDSKVLIEDDVNIMGSLNIVARRGKSTVVIGKGSSFMGLVRLFNHEPSSIKIGADCMFAGDILMTTSDMHPIYDADNIRINPPSPIAIGEHVWVGVGVKLLKGVSIGSGSIVGMASLVTKGTYPEKCIIVGSPAKIVKENVRWDRNFPPLP</sequence>
<dbReference type="CDD" id="cd04647">
    <property type="entry name" value="LbH_MAT_like"/>
    <property type="match status" value="1"/>
</dbReference>
<dbReference type="RefSeq" id="WP_103975735.1">
    <property type="nucleotide sequence ID" value="NZ_PGFZ01000019.1"/>
</dbReference>
<gene>
    <name evidence="1" type="ORF">AADEFJLK_04310</name>
</gene>
<reference evidence="1 2" key="1">
    <citation type="submission" date="2017-11" db="EMBL/GenBank/DDBJ databases">
        <title>Draft Genome Sequence of Methylobacter psychrotolerans Sph1T, an Obligate Methanotroph from Low-Temperature Environments.</title>
        <authorList>
            <person name="Oshkin I.Y."/>
            <person name="Miroshnikov K."/>
            <person name="Belova S.E."/>
            <person name="Korzhenkov A."/>
            <person name="Toshchakov S.V."/>
            <person name="Dedysh S.N."/>
        </authorList>
    </citation>
    <scope>NUCLEOTIDE SEQUENCE [LARGE SCALE GENOMIC DNA]</scope>
    <source>
        <strain evidence="1 2">Sph1</strain>
    </source>
</reference>
<keyword evidence="1" id="KW-0808">Transferase</keyword>
<keyword evidence="1" id="KW-0012">Acyltransferase</keyword>
<dbReference type="PANTHER" id="PTHR23416">
    <property type="entry name" value="SIALIC ACID SYNTHASE-RELATED"/>
    <property type="match status" value="1"/>
</dbReference>
<proteinExistence type="predicted"/>
<dbReference type="PANTHER" id="PTHR23416:SF78">
    <property type="entry name" value="LIPOPOLYSACCHARIDE BIOSYNTHESIS O-ACETYL TRANSFERASE WBBJ-RELATED"/>
    <property type="match status" value="1"/>
</dbReference>
<name>A0A2S5CGL3_9GAMM</name>
<evidence type="ECO:0000313" key="2">
    <source>
        <dbReference type="Proteomes" id="UP000237423"/>
    </source>
</evidence>
<dbReference type="InterPro" id="IPR011004">
    <property type="entry name" value="Trimer_LpxA-like_sf"/>
</dbReference>
<accession>A0A2S5CGL3</accession>
<dbReference type="Proteomes" id="UP000237423">
    <property type="component" value="Unassembled WGS sequence"/>
</dbReference>
<evidence type="ECO:0000313" key="1">
    <source>
        <dbReference type="EMBL" id="POZ49950.1"/>
    </source>
</evidence>
<dbReference type="EMBL" id="PGFZ01000019">
    <property type="protein sequence ID" value="POZ49950.1"/>
    <property type="molecule type" value="Genomic_DNA"/>
</dbReference>